<dbReference type="InParanoid" id="B7Q749"/>
<dbReference type="VEuPathDB" id="VectorBase:ISCI011535"/>
<dbReference type="VEuPathDB" id="VectorBase:ISCW011535"/>
<dbReference type="AlphaFoldDB" id="B7Q749"/>
<dbReference type="EMBL" id="DS872141">
    <property type="protein sequence ID" value="EEC14671.1"/>
    <property type="molecule type" value="Genomic_DNA"/>
</dbReference>
<proteinExistence type="predicted"/>
<evidence type="ECO:0000313" key="2">
    <source>
        <dbReference type="EnsemblMetazoa" id="ISCW011535-PA"/>
    </source>
</evidence>
<keyword evidence="3" id="KW-1185">Reference proteome</keyword>
<reference evidence="1 3" key="1">
    <citation type="submission" date="2008-03" db="EMBL/GenBank/DDBJ databases">
        <title>Annotation of Ixodes scapularis.</title>
        <authorList>
            <consortium name="Ixodes scapularis Genome Project Consortium"/>
            <person name="Caler E."/>
            <person name="Hannick L.I."/>
            <person name="Bidwell S."/>
            <person name="Joardar V."/>
            <person name="Thiagarajan M."/>
            <person name="Amedeo P."/>
            <person name="Galinsky K.J."/>
            <person name="Schobel S."/>
            <person name="Inman J."/>
            <person name="Hostetler J."/>
            <person name="Miller J."/>
            <person name="Hammond M."/>
            <person name="Megy K."/>
            <person name="Lawson D."/>
            <person name="Kodira C."/>
            <person name="Sutton G."/>
            <person name="Meyer J."/>
            <person name="Hill C.A."/>
            <person name="Birren B."/>
            <person name="Nene V."/>
            <person name="Collins F."/>
            <person name="Alarcon-Chaidez F."/>
            <person name="Wikel S."/>
            <person name="Strausberg R."/>
        </authorList>
    </citation>
    <scope>NUCLEOTIDE SEQUENCE [LARGE SCALE GENOMIC DNA]</scope>
    <source>
        <strain evidence="3">Wikel</strain>
        <strain evidence="1">Wikel colony</strain>
    </source>
</reference>
<protein>
    <submittedName>
        <fullName evidence="1 2">Uncharacterized protein</fullName>
    </submittedName>
</protein>
<reference evidence="2" key="2">
    <citation type="submission" date="2020-05" db="UniProtKB">
        <authorList>
            <consortium name="EnsemblMetazoa"/>
        </authorList>
    </citation>
    <scope>IDENTIFICATION</scope>
    <source>
        <strain evidence="2">wikel</strain>
    </source>
</reference>
<gene>
    <name evidence="1" type="ORF">IscW_ISCW011535</name>
</gene>
<dbReference type="HOGENOM" id="CLU_1827444_0_0_1"/>
<dbReference type="Proteomes" id="UP000001555">
    <property type="component" value="Unassembled WGS sequence"/>
</dbReference>
<evidence type="ECO:0000313" key="1">
    <source>
        <dbReference type="EMBL" id="EEC14671.1"/>
    </source>
</evidence>
<dbReference type="EMBL" id="ABJB010911618">
    <property type="status" value="NOT_ANNOTATED_CDS"/>
    <property type="molecule type" value="Genomic_DNA"/>
</dbReference>
<organism>
    <name type="scientific">Ixodes scapularis</name>
    <name type="common">Black-legged tick</name>
    <name type="synonym">Deer tick</name>
    <dbReference type="NCBI Taxonomy" id="6945"/>
    <lineage>
        <taxon>Eukaryota</taxon>
        <taxon>Metazoa</taxon>
        <taxon>Ecdysozoa</taxon>
        <taxon>Arthropoda</taxon>
        <taxon>Chelicerata</taxon>
        <taxon>Arachnida</taxon>
        <taxon>Acari</taxon>
        <taxon>Parasitiformes</taxon>
        <taxon>Ixodida</taxon>
        <taxon>Ixodoidea</taxon>
        <taxon>Ixodidae</taxon>
        <taxon>Ixodinae</taxon>
        <taxon>Ixodes</taxon>
    </lineage>
</organism>
<sequence length="141" mass="16088">MPSIARVFIGAVCVCHQLSTSRDTNFFCRHICHICRLGHVATRITACNDHLFHVCEMQGYLWMKCRSMVRGHRVICKLWEFWCCPSGADQDLEYVSSIFCKNSPFTIVVEKATFGNRIPLDISSDDITRNHSSVCPVDNET</sequence>
<evidence type="ECO:0000313" key="3">
    <source>
        <dbReference type="Proteomes" id="UP000001555"/>
    </source>
</evidence>
<accession>B7Q749</accession>
<dbReference type="PaxDb" id="6945-B7Q749"/>
<dbReference type="EnsemblMetazoa" id="ISCW011535-RA">
    <property type="protein sequence ID" value="ISCW011535-PA"/>
    <property type="gene ID" value="ISCW011535"/>
</dbReference>
<name>B7Q749_IXOSC</name>